<dbReference type="AlphaFoldDB" id="A0A6C0CZF5"/>
<sequence>MDDQQRDKLIKITEMEIKLLKMRLELQKLKLVKDDKKINDDIYYKNLRNKNIGRY</sequence>
<proteinExistence type="predicted"/>
<reference evidence="1" key="1">
    <citation type="journal article" date="2020" name="Nature">
        <title>Giant virus diversity and host interactions through global metagenomics.</title>
        <authorList>
            <person name="Schulz F."/>
            <person name="Roux S."/>
            <person name="Paez-Espino D."/>
            <person name="Jungbluth S."/>
            <person name="Walsh D.A."/>
            <person name="Denef V.J."/>
            <person name="McMahon K.D."/>
            <person name="Konstantinidis K.T."/>
            <person name="Eloe-Fadrosh E.A."/>
            <person name="Kyrpides N.C."/>
            <person name="Woyke T."/>
        </authorList>
    </citation>
    <scope>NUCLEOTIDE SEQUENCE</scope>
    <source>
        <strain evidence="1">GVMAG-M-3300023174-102</strain>
    </source>
</reference>
<name>A0A6C0CZF5_9ZZZZ</name>
<dbReference type="EMBL" id="MN739514">
    <property type="protein sequence ID" value="QHT09701.1"/>
    <property type="molecule type" value="Genomic_DNA"/>
</dbReference>
<organism evidence="1">
    <name type="scientific">viral metagenome</name>
    <dbReference type="NCBI Taxonomy" id="1070528"/>
    <lineage>
        <taxon>unclassified sequences</taxon>
        <taxon>metagenomes</taxon>
        <taxon>organismal metagenomes</taxon>
    </lineage>
</organism>
<evidence type="ECO:0000313" key="1">
    <source>
        <dbReference type="EMBL" id="QHT09701.1"/>
    </source>
</evidence>
<protein>
    <submittedName>
        <fullName evidence="1">Uncharacterized protein</fullName>
    </submittedName>
</protein>
<accession>A0A6C0CZF5</accession>